<dbReference type="Gene3D" id="1.25.40.10">
    <property type="entry name" value="Tetratricopeptide repeat domain"/>
    <property type="match status" value="1"/>
</dbReference>
<organism evidence="3 4">
    <name type="scientific">Pseudomonas brassicacearum</name>
    <dbReference type="NCBI Taxonomy" id="930166"/>
    <lineage>
        <taxon>Bacteria</taxon>
        <taxon>Pseudomonadati</taxon>
        <taxon>Pseudomonadota</taxon>
        <taxon>Gammaproteobacteria</taxon>
        <taxon>Pseudomonadales</taxon>
        <taxon>Pseudomonadaceae</taxon>
        <taxon>Pseudomonas</taxon>
    </lineage>
</organism>
<dbReference type="OrthoDB" id="5583261at2"/>
<feature type="chain" id="PRO_5019064282" evidence="2">
    <location>
        <begin position="24"/>
        <end position="722"/>
    </location>
</feature>
<feature type="signal peptide" evidence="2">
    <location>
        <begin position="1"/>
        <end position="23"/>
    </location>
</feature>
<dbReference type="EMBL" id="MOBJ01000016">
    <property type="protein sequence ID" value="RON05332.1"/>
    <property type="molecule type" value="Genomic_DNA"/>
</dbReference>
<comment type="caution">
    <text evidence="3">The sequence shown here is derived from an EMBL/GenBank/DDBJ whole genome shotgun (WGS) entry which is preliminary data.</text>
</comment>
<keyword evidence="3" id="KW-0449">Lipoprotein</keyword>
<proteinExistence type="predicted"/>
<dbReference type="RefSeq" id="WP_123427370.1">
    <property type="nucleotide sequence ID" value="NZ_MOBJ01000016.1"/>
</dbReference>
<gene>
    <name evidence="3" type="ORF">BK659_22235</name>
</gene>
<evidence type="ECO:0000313" key="3">
    <source>
        <dbReference type="EMBL" id="RON05332.1"/>
    </source>
</evidence>
<feature type="region of interest" description="Disordered" evidence="1">
    <location>
        <begin position="93"/>
        <end position="112"/>
    </location>
</feature>
<dbReference type="AlphaFoldDB" id="A0A423H0T3"/>
<evidence type="ECO:0000256" key="2">
    <source>
        <dbReference type="SAM" id="SignalP"/>
    </source>
</evidence>
<dbReference type="InterPro" id="IPR011990">
    <property type="entry name" value="TPR-like_helical_dom_sf"/>
</dbReference>
<evidence type="ECO:0000313" key="4">
    <source>
        <dbReference type="Proteomes" id="UP000286071"/>
    </source>
</evidence>
<evidence type="ECO:0000256" key="1">
    <source>
        <dbReference type="SAM" id="MobiDB-lite"/>
    </source>
</evidence>
<feature type="compositionally biased region" description="Pro residues" evidence="1">
    <location>
        <begin position="99"/>
        <end position="108"/>
    </location>
</feature>
<protein>
    <submittedName>
        <fullName evidence="3">Outer membrane assembly lipoprotein YfiO</fullName>
    </submittedName>
</protein>
<sequence length="722" mass="79481">MRIGLLSPLVLALATTCALPAHASYDQDACTPELSLSGDGHCNNVPFLNPGNDSRANLRLLLSDQGALALNPAPLSDFEREAGYGPVPFDLARLDSPSAPAPTPPPETTPVSVLDEPLRQLGISREASTIAGDQFIEGEGSRCRSNSTESAAAFLAQLLKTTQLPAEERQSLAQSRLQMLAACSWETDQLNSLLPASITSEPGKAFLTYLRGAAQFYGGQFAEATQTFASLNHSDQPWLKETALYMAARIALNAAQQNAFDEMGLPTLEHVDNANLQLAESGFETYLKTYPQGEYSASAKGLIRRVHWLAGEDQKLADDYAWQLTQASDAQRNKTLPELVEEVDSKLLTQPDNGIQAPLLLAVKDLLSIGTYQTPFNLKALQAQKALFAEQPALYDYLQAAVLLHLEKNPEQALKVLPSSVPNNLDYLAFSQQMLRGIALHEQQKWPEAEALWLELLAKVKQPLQREQVELALAFNYELSQRLGKVFAADSPIKTPAVRYRLQRRVADAPLLRQQFNQGADATERNSALFVLLYKELLRSQYAEFAEDFKQLPAEPSTDKLGVSIGYFYSTGQPLTMFRWQGDKAESGYHCPSIAEIAATLQADGKTPKGLNCLGEFILRNDLDSAPLEAKPNKSELGATASPFKGEIYSRHDGYRQVIDNAKAPKEDRAYALFRAINCYAPSGNNSCGGKDVEPAVRKAWFRQLKSGFADTQWGKSLQYYW</sequence>
<accession>A0A423H0T3</accession>
<reference evidence="3 4" key="1">
    <citation type="submission" date="2016-10" db="EMBL/GenBank/DDBJ databases">
        <title>Comparative genome analysis of multiple Pseudomonas spp. focuses on biocontrol and plant growth promoting traits.</title>
        <authorList>
            <person name="Tao X.-Y."/>
            <person name="Taylor C.G."/>
        </authorList>
    </citation>
    <scope>NUCLEOTIDE SEQUENCE [LARGE SCALE GENOMIC DNA]</scope>
    <source>
        <strain evidence="3 4">48H11</strain>
    </source>
</reference>
<name>A0A423H0T3_9PSED</name>
<dbReference type="Proteomes" id="UP000286071">
    <property type="component" value="Unassembled WGS sequence"/>
</dbReference>
<keyword evidence="2" id="KW-0732">Signal</keyword>